<keyword evidence="3" id="KW-1185">Reference proteome</keyword>
<dbReference type="PATRIC" id="fig|33995.3.peg.818"/>
<dbReference type="AlphaFoldDB" id="A0A0M0EJP8"/>
<dbReference type="RefSeq" id="WP_232272459.1">
    <property type="nucleotide sequence ID" value="NZ_LHUQ01000003.1"/>
</dbReference>
<dbReference type="EMBL" id="LHUQ01000003">
    <property type="protein sequence ID" value="KON65469.1"/>
    <property type="molecule type" value="Genomic_DNA"/>
</dbReference>
<organism evidence="2 3">
    <name type="scientific">Komagataeibacter europaeus</name>
    <name type="common">Gluconacetobacter europaeus</name>
    <dbReference type="NCBI Taxonomy" id="33995"/>
    <lineage>
        <taxon>Bacteria</taxon>
        <taxon>Pseudomonadati</taxon>
        <taxon>Pseudomonadota</taxon>
        <taxon>Alphaproteobacteria</taxon>
        <taxon>Acetobacterales</taxon>
        <taxon>Acetobacteraceae</taxon>
        <taxon>Komagataeibacter</taxon>
    </lineage>
</organism>
<feature type="compositionally biased region" description="Basic residues" evidence="1">
    <location>
        <begin position="1"/>
        <end position="10"/>
    </location>
</feature>
<proteinExistence type="predicted"/>
<protein>
    <submittedName>
        <fullName evidence="2">Bifunctional RNase H/acid phosphatase</fullName>
    </submittedName>
</protein>
<dbReference type="InterPro" id="IPR013078">
    <property type="entry name" value="His_Pase_superF_clade-1"/>
</dbReference>
<dbReference type="STRING" id="33995.KOEU_07430"/>
<reference evidence="2" key="1">
    <citation type="submission" date="2015-08" db="EMBL/GenBank/DDBJ databases">
        <title>Draft genome sequence of Komagataeibacter europaeus CECT 8546 a cellulose producer strain from vinegar produced by the traditional method.</title>
        <authorList>
            <person name="Poehlein A."/>
            <person name="Valera M.J."/>
            <person name="Haack F.S."/>
            <person name="Mas A."/>
            <person name="Daniel R."/>
            <person name="Streit W.R."/>
            <person name="Mateo E."/>
        </authorList>
    </citation>
    <scope>NUCLEOTIDE SEQUENCE [LARGE SCALE GENOMIC DNA]</scope>
    <source>
        <strain evidence="2">CECT 8546</strain>
    </source>
</reference>
<evidence type="ECO:0000313" key="3">
    <source>
        <dbReference type="Proteomes" id="UP000037566"/>
    </source>
</evidence>
<name>A0A0M0EJP8_KOMEU</name>
<gene>
    <name evidence="2" type="ORF">KOEU_07430</name>
</gene>
<dbReference type="Pfam" id="PF00300">
    <property type="entry name" value="His_Phos_1"/>
    <property type="match status" value="1"/>
</dbReference>
<dbReference type="SUPFAM" id="SSF53254">
    <property type="entry name" value="Phosphoglycerate mutase-like"/>
    <property type="match status" value="1"/>
</dbReference>
<comment type="caution">
    <text evidence="2">The sequence shown here is derived from an EMBL/GenBank/DDBJ whole genome shotgun (WGS) entry which is preliminary data.</text>
</comment>
<dbReference type="InterPro" id="IPR029033">
    <property type="entry name" value="His_PPase_superfam"/>
</dbReference>
<dbReference type="Proteomes" id="UP000037566">
    <property type="component" value="Unassembled WGS sequence"/>
</dbReference>
<accession>A0A0M0EJP8</accession>
<evidence type="ECO:0000313" key="2">
    <source>
        <dbReference type="EMBL" id="KON65469.1"/>
    </source>
</evidence>
<sequence length="202" mass="21277">MFSKLTRKVNHSLADPTSPPHAGQQGVNQTLTCLALPAPDCVRRGVFPMHGETCPLPASLARHVMDAGQVLFPPTMPAFGARHAMPEPALRAPGMGTWAGQSLKDLSPADLARWIADAGFAPPGGESRTAHLHRVARWLETLSPTPARVTVVADATVVRAITVAALGGTAAMLSRLDIAPLTRTCLTRHATWRVAVSGAPLP</sequence>
<feature type="region of interest" description="Disordered" evidence="1">
    <location>
        <begin position="1"/>
        <end position="25"/>
    </location>
</feature>
<evidence type="ECO:0000256" key="1">
    <source>
        <dbReference type="SAM" id="MobiDB-lite"/>
    </source>
</evidence>
<dbReference type="Gene3D" id="3.40.50.1240">
    <property type="entry name" value="Phosphoglycerate mutase-like"/>
    <property type="match status" value="1"/>
</dbReference>